<dbReference type="Gene3D" id="1.25.40.10">
    <property type="entry name" value="Tetratricopeptide repeat domain"/>
    <property type="match status" value="1"/>
</dbReference>
<dbReference type="InterPro" id="IPR011990">
    <property type="entry name" value="TPR-like_helical_dom_sf"/>
</dbReference>
<feature type="compositionally biased region" description="Basic residues" evidence="3">
    <location>
        <begin position="321"/>
        <end position="330"/>
    </location>
</feature>
<feature type="region of interest" description="Disordered" evidence="3">
    <location>
        <begin position="1"/>
        <end position="111"/>
    </location>
</feature>
<feature type="compositionally biased region" description="Basic and acidic residues" evidence="3">
    <location>
        <begin position="311"/>
        <end position="320"/>
    </location>
</feature>
<feature type="compositionally biased region" description="Basic and acidic residues" evidence="3">
    <location>
        <begin position="409"/>
        <end position="422"/>
    </location>
</feature>
<evidence type="ECO:0000313" key="5">
    <source>
        <dbReference type="EMBL" id="CAH1717261.1"/>
    </source>
</evidence>
<feature type="coiled-coil region" evidence="2">
    <location>
        <begin position="1234"/>
        <end position="1264"/>
    </location>
</feature>
<feature type="region of interest" description="Disordered" evidence="3">
    <location>
        <begin position="474"/>
        <end position="513"/>
    </location>
</feature>
<feature type="compositionally biased region" description="Low complexity" evidence="3">
    <location>
        <begin position="1188"/>
        <end position="1197"/>
    </location>
</feature>
<keyword evidence="1" id="KW-0866">Nonsense-mediated mRNA decay</keyword>
<feature type="compositionally biased region" description="Low complexity" evidence="3">
    <location>
        <begin position="54"/>
        <end position="63"/>
    </location>
</feature>
<dbReference type="GO" id="GO:0005697">
    <property type="term" value="C:telomerase holoenzyme complex"/>
    <property type="evidence" value="ECO:0007669"/>
    <property type="project" value="TreeGrafter"/>
</dbReference>
<feature type="compositionally biased region" description="Low complexity" evidence="3">
    <location>
        <begin position="477"/>
        <end position="489"/>
    </location>
</feature>
<dbReference type="Gene3D" id="3.40.50.1010">
    <property type="entry name" value="5'-nuclease"/>
    <property type="match status" value="1"/>
</dbReference>
<dbReference type="GO" id="GO:0000184">
    <property type="term" value="P:nuclear-transcribed mRNA catabolic process, nonsense-mediated decay"/>
    <property type="evidence" value="ECO:0007669"/>
    <property type="project" value="UniProtKB-KW"/>
</dbReference>
<gene>
    <name evidence="5" type="ORF">CHIRRI_LOCUS4763</name>
</gene>
<feature type="compositionally biased region" description="Low complexity" evidence="3">
    <location>
        <begin position="331"/>
        <end position="342"/>
    </location>
</feature>
<dbReference type="InterPro" id="IPR002716">
    <property type="entry name" value="PIN_dom"/>
</dbReference>
<dbReference type="InterPro" id="IPR029060">
    <property type="entry name" value="PIN-like_dom_sf"/>
</dbReference>
<evidence type="ECO:0000313" key="6">
    <source>
        <dbReference type="Proteomes" id="UP001153620"/>
    </source>
</evidence>
<dbReference type="InterPro" id="IPR018834">
    <property type="entry name" value="DNA/RNA-bd_Est1-type"/>
</dbReference>
<keyword evidence="6" id="KW-1185">Reference proteome</keyword>
<dbReference type="GO" id="GO:0070034">
    <property type="term" value="F:telomerase RNA binding"/>
    <property type="evidence" value="ECO:0007669"/>
    <property type="project" value="TreeGrafter"/>
</dbReference>
<feature type="compositionally biased region" description="Polar residues" evidence="3">
    <location>
        <begin position="344"/>
        <end position="353"/>
    </location>
</feature>
<evidence type="ECO:0000256" key="3">
    <source>
        <dbReference type="SAM" id="MobiDB-lite"/>
    </source>
</evidence>
<organism evidence="5 6">
    <name type="scientific">Chironomus riparius</name>
    <dbReference type="NCBI Taxonomy" id="315576"/>
    <lineage>
        <taxon>Eukaryota</taxon>
        <taxon>Metazoa</taxon>
        <taxon>Ecdysozoa</taxon>
        <taxon>Arthropoda</taxon>
        <taxon>Hexapoda</taxon>
        <taxon>Insecta</taxon>
        <taxon>Pterygota</taxon>
        <taxon>Neoptera</taxon>
        <taxon>Endopterygota</taxon>
        <taxon>Diptera</taxon>
        <taxon>Nematocera</taxon>
        <taxon>Chironomoidea</taxon>
        <taxon>Chironomidae</taxon>
        <taxon>Chironominae</taxon>
        <taxon>Chironomus</taxon>
    </lineage>
</organism>
<evidence type="ECO:0000259" key="4">
    <source>
        <dbReference type="SMART" id="SM00670"/>
    </source>
</evidence>
<dbReference type="Pfam" id="PF10373">
    <property type="entry name" value="EST1_DNA_bind"/>
    <property type="match status" value="1"/>
</dbReference>
<feature type="domain" description="PIN" evidence="4">
    <location>
        <begin position="1276"/>
        <end position="1450"/>
    </location>
</feature>
<keyword evidence="2" id="KW-0175">Coiled coil</keyword>
<evidence type="ECO:0000256" key="2">
    <source>
        <dbReference type="SAM" id="Coils"/>
    </source>
</evidence>
<dbReference type="SUPFAM" id="SSF88723">
    <property type="entry name" value="PIN domain-like"/>
    <property type="match status" value="1"/>
</dbReference>
<dbReference type="Pfam" id="PF13638">
    <property type="entry name" value="PIN_4"/>
    <property type="match status" value="1"/>
</dbReference>
<reference evidence="5" key="1">
    <citation type="submission" date="2022-01" db="EMBL/GenBank/DDBJ databases">
        <authorList>
            <person name="King R."/>
        </authorList>
    </citation>
    <scope>NUCLEOTIDE SEQUENCE</scope>
</reference>
<feature type="region of interest" description="Disordered" evidence="3">
    <location>
        <begin position="178"/>
        <end position="275"/>
    </location>
</feature>
<dbReference type="SMART" id="SM00670">
    <property type="entry name" value="PINc"/>
    <property type="match status" value="1"/>
</dbReference>
<feature type="compositionally biased region" description="Basic and acidic residues" evidence="3">
    <location>
        <begin position="21"/>
        <end position="39"/>
    </location>
</feature>
<feature type="compositionally biased region" description="Polar residues" evidence="3">
    <location>
        <begin position="84"/>
        <end position="95"/>
    </location>
</feature>
<feature type="compositionally biased region" description="Polar residues" evidence="3">
    <location>
        <begin position="239"/>
        <end position="253"/>
    </location>
</feature>
<name>A0A9P0IXN7_9DIPT</name>
<dbReference type="InterPro" id="IPR045153">
    <property type="entry name" value="Est1/Ebs1-like"/>
</dbReference>
<feature type="compositionally biased region" description="Low complexity" evidence="3">
    <location>
        <begin position="198"/>
        <end position="219"/>
    </location>
</feature>
<dbReference type="PANTHER" id="PTHR15696:SF0">
    <property type="entry name" value="TELOMERASE-BINDING PROTEIN EST1A"/>
    <property type="match status" value="1"/>
</dbReference>
<dbReference type="PANTHER" id="PTHR15696">
    <property type="entry name" value="SMG-7 SUPPRESSOR WITH MORPHOLOGICAL EFFECT ON GENITALIA PROTEIN 7"/>
    <property type="match status" value="1"/>
</dbReference>
<evidence type="ECO:0000256" key="1">
    <source>
        <dbReference type="ARBA" id="ARBA00023161"/>
    </source>
</evidence>
<dbReference type="Proteomes" id="UP001153620">
    <property type="component" value="Chromosome 2"/>
</dbReference>
<dbReference type="OrthoDB" id="49386at2759"/>
<protein>
    <recommendedName>
        <fullName evidence="4">PIN domain-containing protein</fullName>
    </recommendedName>
</protein>
<feature type="compositionally biased region" description="Basic and acidic residues" evidence="3">
    <location>
        <begin position="96"/>
        <end position="109"/>
    </location>
</feature>
<feature type="region of interest" description="Disordered" evidence="3">
    <location>
        <begin position="1181"/>
        <end position="1200"/>
    </location>
</feature>
<reference evidence="5" key="2">
    <citation type="submission" date="2022-10" db="EMBL/GenBank/DDBJ databases">
        <authorList>
            <consortium name="ENA_rothamsted_submissions"/>
            <consortium name="culmorum"/>
            <person name="King R."/>
        </authorList>
    </citation>
    <scope>NUCLEOTIDE SEQUENCE</scope>
</reference>
<dbReference type="GO" id="GO:0042162">
    <property type="term" value="F:telomeric DNA binding"/>
    <property type="evidence" value="ECO:0007669"/>
    <property type="project" value="TreeGrafter"/>
</dbReference>
<feature type="compositionally biased region" description="Polar residues" evidence="3">
    <location>
        <begin position="1"/>
        <end position="19"/>
    </location>
</feature>
<feature type="region of interest" description="Disordered" evidence="3">
    <location>
        <begin position="298"/>
        <end position="439"/>
    </location>
</feature>
<dbReference type="CDD" id="cd09885">
    <property type="entry name" value="PIN_Smg6-like"/>
    <property type="match status" value="1"/>
</dbReference>
<proteinExistence type="predicted"/>
<feature type="compositionally biased region" description="Basic and acidic residues" evidence="3">
    <location>
        <begin position="68"/>
        <end position="79"/>
    </location>
</feature>
<feature type="compositionally biased region" description="Polar residues" evidence="3">
    <location>
        <begin position="370"/>
        <end position="379"/>
    </location>
</feature>
<dbReference type="SUPFAM" id="SSF48452">
    <property type="entry name" value="TPR-like"/>
    <property type="match status" value="1"/>
</dbReference>
<feature type="compositionally biased region" description="Polar residues" evidence="3">
    <location>
        <begin position="426"/>
        <end position="439"/>
    </location>
</feature>
<accession>A0A9P0IXN7</accession>
<dbReference type="EMBL" id="OU895878">
    <property type="protein sequence ID" value="CAH1717261.1"/>
    <property type="molecule type" value="Genomic_DNA"/>
</dbReference>
<sequence>MDSYGSRNNSNKYQKPSFNRRSHDDDMYSERDRNDDYYNKKSKKPEQNYYQAKQQQQQQQQIQGSKSDSSKRYESRQGSEPRIMSNSNSNFSYNQDPDKNNYDRNRGNDQKVGMNQQSYEHRNKPPSIPRINNAGFKNLPLNIDTLPPRLKRKFLKDCGLPEELADKPLFEFAQQSSGYSSTLPFGNRNRYDQQHRPQNFQNNNYQSKYNNQNSNYNHYNNDRGNDRGNNSNNHHRSRSITPPRQQPQKQHYTPKNEWKSPNEKQQQQQQQQHYEDVIRKTDKEGQSSFDWSEDVMANSLSLPPDVNNASSRDHKYDDNNRHRHRRRRNRSASSNGSAERSGGYNPNDNNFQNVFKMPFPKPGNNRQRKNSQSSYNSRENSMERSYGYNSRDNSLDRRQNHGRRYQNRRGSDNYHSSRENSAERYGTTNWSRQGSSSNLQDEAISWRRADEAQHMSSKTDQKIAELTKQFETSVELNKSSNNNNIHNNNQGDQRVLFDPNNPSKPIVVKQSQSRPREFLVPDVNEHFNDHQNDLSAAKPVWLKKSSEQYQKSIKSKRLIDELDVLDCKLNQLIDNSDLIQEWTHIQELRESVQLIFEELLRVDMRFCQIEHVEHYFWKLLFYRIIELLRKKMQDCDDESRGIYKEKAIEIVDTGTKYLEALLIHLEACHKFQIEDYIGDNAANFKSGLGYVGLALVSSQKIFLFLGDLARYREQINTTNNFGRAKNYYVKAQQIVPKNGRPFNQLALLAVYSKRKIDAVYFYMRSLMSSNPFLAAKESLVALFDEIRKKYEFSQRKREEKTRLRLKEKEHRFDGNLRKETWIHPEGGSRVHRTAPLDVSMISKNTDSSDDELDQMDPSELNKRFIISFLHVQGKLITKIGMETFHTCATQMLREFRALLHISPIPINSHRLLQLISLNMYAIECNALNFTELKDSSIGADMQARPEVQECAIIVALLMFGIIVERFIEMLRESLNGGSKTSAVVILSGEDQRKVDKTNITTKDESKKILKLNEDSKVLLPAIKVWTDWMFYHENVWNPPPYSDYKISAMSNHDPWNGLATLMTLLETVVDANKDYLVLGKDEDNTLVRLLEDITLAGFTPLKKVTQDPIYCKNDINIEIAQNSLRLQKLMFFGTDFLCKCNPQPILKKIISPSNGKVEYMSIVQNRTRSASGDSEILLESFSDEEENSSNNNSNNNNKKYVDIVNDEQKNSSSELDDNLMKSPDLKSHHDAAEIRRLLRRKDELERKQRMHEKYNERLQDILSNSVVAVWLEVRPRYLIPDTNCFIDDLELIKAIANAHPLYQLMIPIVVINELEGLSRGIVKPLTSSVVMTSALCEKLEKNSMHNNNNIKSGSRSDPQHVAMVTQACKNALTFLKLKSPAVKCVTTKGSIINAAIFTSEDSQNEQKSNDDKILDTALSLCKKNVEQKQGDVRYIIREVVLLSSDRNLRVKALTNDIPVRELPDFVRWAGLSSDL</sequence>